<keyword evidence="7" id="KW-0328">Glycosyltransferase</keyword>
<dbReference type="PANTHER" id="PTHR46346:SF1">
    <property type="entry name" value="PHOSPHATIDYLINOSITOL N-ACETYLGLUCOSAMINYLTRANSFERASE SUBUNIT P"/>
    <property type="match status" value="1"/>
</dbReference>
<protein>
    <submittedName>
        <fullName evidence="7">Phosphatidylinositol N-acetylglucosaminyltransferase subunit P</fullName>
    </submittedName>
</protein>
<dbReference type="GO" id="GO:0016020">
    <property type="term" value="C:membrane"/>
    <property type="evidence" value="ECO:0007669"/>
    <property type="project" value="UniProtKB-SubCell"/>
</dbReference>
<organism evidence="7 8">
    <name type="scientific">Babesia caballi</name>
    <dbReference type="NCBI Taxonomy" id="5871"/>
    <lineage>
        <taxon>Eukaryota</taxon>
        <taxon>Sar</taxon>
        <taxon>Alveolata</taxon>
        <taxon>Apicomplexa</taxon>
        <taxon>Aconoidasida</taxon>
        <taxon>Piroplasmida</taxon>
        <taxon>Babesiidae</taxon>
        <taxon>Babesia</taxon>
    </lineage>
</organism>
<dbReference type="GO" id="GO:0005783">
    <property type="term" value="C:endoplasmic reticulum"/>
    <property type="evidence" value="ECO:0007669"/>
    <property type="project" value="TreeGrafter"/>
</dbReference>
<name>A0AAV4LN97_BABCB</name>
<dbReference type="GO" id="GO:0006506">
    <property type="term" value="P:GPI anchor biosynthetic process"/>
    <property type="evidence" value="ECO:0007669"/>
    <property type="project" value="TreeGrafter"/>
</dbReference>
<sequence length="134" mass="15207">MAGPTGRICERAADAEVFTTMEIEIKAYVSLIFCYVSLGLYFLWALTPEWLIHSYGITYYPSKHWAVALPSSLLLMAFFIIAYNFFSERSMLPPLNGASAFTDTHAEQSQEARRKQKIALYDVSIESVNKMLYG</sequence>
<dbReference type="InterPro" id="IPR052263">
    <property type="entry name" value="GPI_Anchor_Biosynth"/>
</dbReference>
<dbReference type="GO" id="GO:0016757">
    <property type="term" value="F:glycosyltransferase activity"/>
    <property type="evidence" value="ECO:0007669"/>
    <property type="project" value="UniProtKB-KW"/>
</dbReference>
<evidence type="ECO:0000313" key="7">
    <source>
        <dbReference type="EMBL" id="GIX60915.1"/>
    </source>
</evidence>
<feature type="transmembrane region" description="Helical" evidence="5">
    <location>
        <begin position="27"/>
        <end position="45"/>
    </location>
</feature>
<evidence type="ECO:0000313" key="8">
    <source>
        <dbReference type="Proteomes" id="UP001497744"/>
    </source>
</evidence>
<comment type="subcellular location">
    <subcellularLocation>
        <location evidence="1">Membrane</location>
        <topology evidence="1">Multi-pass membrane protein</topology>
    </subcellularLocation>
</comment>
<gene>
    <name evidence="7" type="ORF">BcabD6B2_03500</name>
</gene>
<evidence type="ECO:0000256" key="2">
    <source>
        <dbReference type="ARBA" id="ARBA00022692"/>
    </source>
</evidence>
<feature type="domain" description="PIG-P" evidence="6">
    <location>
        <begin position="23"/>
        <end position="133"/>
    </location>
</feature>
<evidence type="ECO:0000259" key="6">
    <source>
        <dbReference type="Pfam" id="PF08510"/>
    </source>
</evidence>
<dbReference type="EMBL" id="BPLF01000001">
    <property type="protein sequence ID" value="GIX60915.1"/>
    <property type="molecule type" value="Genomic_DNA"/>
</dbReference>
<keyword evidence="8" id="KW-1185">Reference proteome</keyword>
<dbReference type="InterPro" id="IPR013717">
    <property type="entry name" value="PIG-P"/>
</dbReference>
<proteinExistence type="predicted"/>
<keyword evidence="3 5" id="KW-1133">Transmembrane helix</keyword>
<accession>A0AAV4LN97</accession>
<dbReference type="GeneID" id="94192398"/>
<evidence type="ECO:0000256" key="1">
    <source>
        <dbReference type="ARBA" id="ARBA00004141"/>
    </source>
</evidence>
<keyword evidence="4 5" id="KW-0472">Membrane</keyword>
<reference evidence="7 8" key="1">
    <citation type="submission" date="2021-06" db="EMBL/GenBank/DDBJ databases">
        <title>Genome sequence of Babesia caballi.</title>
        <authorList>
            <person name="Yamagishi J."/>
            <person name="Kidaka T."/>
            <person name="Ochi A."/>
        </authorList>
    </citation>
    <scope>NUCLEOTIDE SEQUENCE [LARGE SCALE GENOMIC DNA]</scope>
    <source>
        <strain evidence="7">USDA-D6B2</strain>
    </source>
</reference>
<dbReference type="PANTHER" id="PTHR46346">
    <property type="entry name" value="PHOSPHATIDYLINOSITOL N-ACETYLGLUCOSAMINYLTRANSFERASE SUBUNIT P"/>
    <property type="match status" value="1"/>
</dbReference>
<evidence type="ECO:0000256" key="3">
    <source>
        <dbReference type="ARBA" id="ARBA00022989"/>
    </source>
</evidence>
<keyword evidence="7" id="KW-0808">Transferase</keyword>
<feature type="transmembrane region" description="Helical" evidence="5">
    <location>
        <begin position="65"/>
        <end position="86"/>
    </location>
</feature>
<keyword evidence="2 5" id="KW-0812">Transmembrane</keyword>
<dbReference type="AlphaFoldDB" id="A0AAV4LN97"/>
<dbReference type="Proteomes" id="UP001497744">
    <property type="component" value="Unassembled WGS sequence"/>
</dbReference>
<dbReference type="RefSeq" id="XP_067712986.1">
    <property type="nucleotide sequence ID" value="XM_067856885.1"/>
</dbReference>
<dbReference type="Pfam" id="PF08510">
    <property type="entry name" value="PIG-P"/>
    <property type="match status" value="1"/>
</dbReference>
<evidence type="ECO:0000256" key="4">
    <source>
        <dbReference type="ARBA" id="ARBA00023136"/>
    </source>
</evidence>
<evidence type="ECO:0000256" key="5">
    <source>
        <dbReference type="SAM" id="Phobius"/>
    </source>
</evidence>
<comment type="caution">
    <text evidence="7">The sequence shown here is derived from an EMBL/GenBank/DDBJ whole genome shotgun (WGS) entry which is preliminary data.</text>
</comment>